<comment type="similarity">
    <text evidence="1 2">Belongs to the anti-sigma-factor antagonist family.</text>
</comment>
<dbReference type="InterPro" id="IPR002645">
    <property type="entry name" value="STAS_dom"/>
</dbReference>
<evidence type="ECO:0000256" key="1">
    <source>
        <dbReference type="ARBA" id="ARBA00009013"/>
    </source>
</evidence>
<gene>
    <name evidence="4" type="ORF">H7J73_31155</name>
</gene>
<protein>
    <recommendedName>
        <fullName evidence="2">Anti-sigma factor antagonist</fullName>
    </recommendedName>
</protein>
<dbReference type="PANTHER" id="PTHR33495:SF13">
    <property type="entry name" value="ANTI-SIGMA-F FACTOR ANTAGONIST RSFB"/>
    <property type="match status" value="1"/>
</dbReference>
<dbReference type="PANTHER" id="PTHR33495">
    <property type="entry name" value="ANTI-SIGMA FACTOR ANTAGONIST TM_1081-RELATED-RELATED"/>
    <property type="match status" value="1"/>
</dbReference>
<sequence length="125" mass="12603">MAHHCTNTDSVIAVPGCTVTQSWSGRTAVLTVSGTLDMLTADTLQDAVGAALRTGPLGLIIDLTAVTFLASAGMSVLIATHDVTEPDIPFAVVAHGFVTARPLALTGLTAVIAVHPTLGAALSAE</sequence>
<reference evidence="4 5" key="1">
    <citation type="journal article" date="2022" name="BMC Genomics">
        <title>Comparative genome analysis of mycobacteria focusing on tRNA and non-coding RNA.</title>
        <authorList>
            <person name="Behra P.R.K."/>
            <person name="Pettersson B.M.F."/>
            <person name="Ramesh M."/>
            <person name="Das S."/>
            <person name="Dasgupta S."/>
            <person name="Kirsebom L.A."/>
        </authorList>
    </citation>
    <scope>NUCLEOTIDE SEQUENCE [LARGE SCALE GENOMIC DNA]</scope>
    <source>
        <strain evidence="4 5">DSM 44078</strain>
    </source>
</reference>
<name>A0ABT3CLV4_9MYCO</name>
<feature type="domain" description="STAS" evidence="3">
    <location>
        <begin position="29"/>
        <end position="125"/>
    </location>
</feature>
<evidence type="ECO:0000313" key="5">
    <source>
        <dbReference type="Proteomes" id="UP001526201"/>
    </source>
</evidence>
<dbReference type="Gene3D" id="3.30.750.24">
    <property type="entry name" value="STAS domain"/>
    <property type="match status" value="1"/>
</dbReference>
<dbReference type="PROSITE" id="PS50801">
    <property type="entry name" value="STAS"/>
    <property type="match status" value="1"/>
</dbReference>
<evidence type="ECO:0000259" key="3">
    <source>
        <dbReference type="PROSITE" id="PS50801"/>
    </source>
</evidence>
<proteinExistence type="inferred from homology"/>
<dbReference type="EMBL" id="JACKTY010000050">
    <property type="protein sequence ID" value="MCV7230475.1"/>
    <property type="molecule type" value="Genomic_DNA"/>
</dbReference>
<dbReference type="Proteomes" id="UP001526201">
    <property type="component" value="Unassembled WGS sequence"/>
</dbReference>
<dbReference type="RefSeq" id="WP_264071756.1">
    <property type="nucleotide sequence ID" value="NZ_JACKTY010000050.1"/>
</dbReference>
<dbReference type="InterPro" id="IPR003658">
    <property type="entry name" value="Anti-sigma_ant"/>
</dbReference>
<comment type="caution">
    <text evidence="4">The sequence shown here is derived from an EMBL/GenBank/DDBJ whole genome shotgun (WGS) entry which is preliminary data.</text>
</comment>
<dbReference type="InterPro" id="IPR036513">
    <property type="entry name" value="STAS_dom_sf"/>
</dbReference>
<accession>A0ABT3CLV4</accession>
<dbReference type="SUPFAM" id="SSF52091">
    <property type="entry name" value="SpoIIaa-like"/>
    <property type="match status" value="1"/>
</dbReference>
<evidence type="ECO:0000313" key="4">
    <source>
        <dbReference type="EMBL" id="MCV7230475.1"/>
    </source>
</evidence>
<keyword evidence="5" id="KW-1185">Reference proteome</keyword>
<organism evidence="4 5">
    <name type="scientific">Mycolicibacterium komossense</name>
    <dbReference type="NCBI Taxonomy" id="1779"/>
    <lineage>
        <taxon>Bacteria</taxon>
        <taxon>Bacillati</taxon>
        <taxon>Actinomycetota</taxon>
        <taxon>Actinomycetes</taxon>
        <taxon>Mycobacteriales</taxon>
        <taxon>Mycobacteriaceae</taxon>
        <taxon>Mycolicibacterium</taxon>
    </lineage>
</organism>
<dbReference type="NCBIfam" id="TIGR00377">
    <property type="entry name" value="ant_ant_sig"/>
    <property type="match status" value="1"/>
</dbReference>
<dbReference type="CDD" id="cd07043">
    <property type="entry name" value="STAS_anti-anti-sigma_factors"/>
    <property type="match status" value="1"/>
</dbReference>
<evidence type="ECO:0000256" key="2">
    <source>
        <dbReference type="RuleBase" id="RU003749"/>
    </source>
</evidence>
<dbReference type="Pfam" id="PF01740">
    <property type="entry name" value="STAS"/>
    <property type="match status" value="1"/>
</dbReference>